<feature type="domain" description="DUF38" evidence="1">
    <location>
        <begin position="140"/>
        <end position="270"/>
    </location>
</feature>
<dbReference type="Proteomes" id="UP000001940">
    <property type="component" value="Chromosome III"/>
</dbReference>
<dbReference type="InterPro" id="IPR002900">
    <property type="entry name" value="DUF38/FTH_CAE_spp"/>
</dbReference>
<dbReference type="PaxDb" id="6239-Y119D3A.1"/>
<dbReference type="HOGENOM" id="CLU_030831_3_1_1"/>
<sequence>MEQESKIATFYDLPKSFISDAVSRIDIVDRLVVQKLSKYLRAIVFGLPPLKLKLNLEIDARLIKTMFNNCEAEYVNIYDEYTGVCRVRSTKTFEGNYLQTALNDIKMIAKNNATELYFSSLEKSNKLGASLYEDSENAGAEEMNISSGTIEFKDFYHKEIATILSYFKKGVFEQIIFRGCKSDGGMEQIYKLEPWRMAKNFFSEWDVELNGSLLHFFHFTGFIIHINTITDEMAMEIRDILFKREIFEWCDIHCNSSDFSPRKLAKVFQADYIGGDSFQVNYSNDISNFRIISELYVIRPTSDKPQTKDWWRVVIRKEGIP</sequence>
<dbReference type="RefSeq" id="NP_497377.1">
    <property type="nucleotide sequence ID" value="NM_064976.1"/>
</dbReference>
<gene>
    <name evidence="2 4" type="primary">fbxa-75</name>
    <name evidence="2" type="ORF">CELE_Y119D3A.1</name>
    <name evidence="4" type="ORF">Y119D3A.1</name>
</gene>
<evidence type="ECO:0000313" key="3">
    <source>
        <dbReference type="Proteomes" id="UP000001940"/>
    </source>
</evidence>
<dbReference type="Bgee" id="WBGene00022476">
    <property type="expression patterns" value="Expressed in multicellular organism and 1 other cell type or tissue"/>
</dbReference>
<accession>Q966E2</accession>
<protein>
    <submittedName>
        <fullName evidence="2">DUF38 domain-containing protein</fullName>
    </submittedName>
</protein>
<evidence type="ECO:0000313" key="2">
    <source>
        <dbReference type="EMBL" id="CCD73909.1"/>
    </source>
</evidence>
<dbReference type="InParanoid" id="Q966E2"/>
<dbReference type="PANTHER" id="PTHR23015">
    <property type="entry name" value="UNCHARACTERIZED C.ELEGANS PROTEIN"/>
    <property type="match status" value="1"/>
</dbReference>
<dbReference type="UCSC" id="Y119D3A.1">
    <property type="organism name" value="c. elegans"/>
</dbReference>
<name>Q966E2_CAEEL</name>
<evidence type="ECO:0000313" key="4">
    <source>
        <dbReference type="WormBase" id="Y119D3A.1"/>
    </source>
</evidence>
<dbReference type="AGR" id="WB:WBGene00022476"/>
<organism evidence="2 3">
    <name type="scientific">Caenorhabditis elegans</name>
    <dbReference type="NCBI Taxonomy" id="6239"/>
    <lineage>
        <taxon>Eukaryota</taxon>
        <taxon>Metazoa</taxon>
        <taxon>Ecdysozoa</taxon>
        <taxon>Nematoda</taxon>
        <taxon>Chromadorea</taxon>
        <taxon>Rhabditida</taxon>
        <taxon>Rhabditina</taxon>
        <taxon>Rhabditomorpha</taxon>
        <taxon>Rhabditoidea</taxon>
        <taxon>Rhabditidae</taxon>
        <taxon>Peloderinae</taxon>
        <taxon>Caenorhabditis</taxon>
    </lineage>
</organism>
<dbReference type="STRING" id="6239.Y119D3A.1.1"/>
<dbReference type="CTD" id="191032"/>
<dbReference type="AlphaFoldDB" id="Q966E2"/>
<dbReference type="EMBL" id="BX284603">
    <property type="protein sequence ID" value="CCD73909.1"/>
    <property type="molecule type" value="Genomic_DNA"/>
</dbReference>
<dbReference type="WormBase" id="Y119D3A.1">
    <property type="protein sequence ID" value="CE27454"/>
    <property type="gene ID" value="WBGene00022476"/>
    <property type="gene designation" value="fbxa-75"/>
</dbReference>
<dbReference type="PhylomeDB" id="Q966E2"/>
<dbReference type="PANTHER" id="PTHR23015:SF4">
    <property type="entry name" value="DUF38 DOMAIN-CONTAINING PROTEIN-RELATED"/>
    <property type="match status" value="1"/>
</dbReference>
<reference evidence="2 3" key="1">
    <citation type="journal article" date="1998" name="Science">
        <title>Genome sequence of the nematode C. elegans: a platform for investigating biology.</title>
        <authorList>
            <consortium name="The C. elegans sequencing consortium"/>
            <person name="Sulson J.E."/>
            <person name="Waterston R."/>
        </authorList>
    </citation>
    <scope>NUCLEOTIDE SEQUENCE [LARGE SCALE GENOMIC DNA]</scope>
    <source>
        <strain evidence="2 3">Bristol N2</strain>
    </source>
</reference>
<dbReference type="Pfam" id="PF01827">
    <property type="entry name" value="FTH"/>
    <property type="match status" value="1"/>
</dbReference>
<proteinExistence type="predicted"/>
<dbReference type="GeneID" id="191032"/>
<evidence type="ECO:0000259" key="1">
    <source>
        <dbReference type="Pfam" id="PF01827"/>
    </source>
</evidence>
<dbReference type="InterPro" id="IPR040161">
    <property type="entry name" value="FB224"/>
</dbReference>
<dbReference type="KEGG" id="cel:CELE_Y119D3A.1"/>
<keyword evidence="3" id="KW-1185">Reference proteome</keyword>